<protein>
    <submittedName>
        <fullName evidence="1">Uncharacterized protein</fullName>
    </submittedName>
</protein>
<name>A0A8S2B398_ARAAE</name>
<dbReference type="EMBL" id="LR999458">
    <property type="protein sequence ID" value="CAE6230171.1"/>
    <property type="molecule type" value="Genomic_DNA"/>
</dbReference>
<evidence type="ECO:0000313" key="2">
    <source>
        <dbReference type="Proteomes" id="UP000682877"/>
    </source>
</evidence>
<sequence>MLQSQHFSDYGFDPQIHYFQVLEEAKKQKSSSIDTFQFKLQKPISRDDLIRTTLHNKNKNKKRWLWCKNALFFLKWRKWPISAVVGGCSGENDGDNEFEFDDRSDVHIARARNFRAGSISGPVYVTESWSGSTTPYRPMTTRSAVQYLSLRELTIERQQRITTTSSMSGPIYLVT</sequence>
<gene>
    <name evidence="1" type="ORF">AARE701A_LOCUS21014</name>
</gene>
<accession>A0A8S2B398</accession>
<evidence type="ECO:0000313" key="1">
    <source>
        <dbReference type="EMBL" id="CAE6230171.1"/>
    </source>
</evidence>
<proteinExistence type="predicted"/>
<reference evidence="1" key="1">
    <citation type="submission" date="2021-01" db="EMBL/GenBank/DDBJ databases">
        <authorList>
            <person name="Bezrukov I."/>
        </authorList>
    </citation>
    <scope>NUCLEOTIDE SEQUENCE</scope>
</reference>
<dbReference type="PANTHER" id="PTHR35488:SF2">
    <property type="entry name" value="OS05G0358900 PROTEIN"/>
    <property type="match status" value="1"/>
</dbReference>
<keyword evidence="2" id="KW-1185">Reference proteome</keyword>
<dbReference type="PANTHER" id="PTHR35488">
    <property type="entry name" value="OS05G0358900 PROTEIN-RELATED"/>
    <property type="match status" value="1"/>
</dbReference>
<dbReference type="AlphaFoldDB" id="A0A8S2B398"/>
<dbReference type="Proteomes" id="UP000682877">
    <property type="component" value="Chromosome 8"/>
</dbReference>
<organism evidence="1 2">
    <name type="scientific">Arabidopsis arenosa</name>
    <name type="common">Sand rock-cress</name>
    <name type="synonym">Cardaminopsis arenosa</name>
    <dbReference type="NCBI Taxonomy" id="38785"/>
    <lineage>
        <taxon>Eukaryota</taxon>
        <taxon>Viridiplantae</taxon>
        <taxon>Streptophyta</taxon>
        <taxon>Embryophyta</taxon>
        <taxon>Tracheophyta</taxon>
        <taxon>Spermatophyta</taxon>
        <taxon>Magnoliopsida</taxon>
        <taxon>eudicotyledons</taxon>
        <taxon>Gunneridae</taxon>
        <taxon>Pentapetalae</taxon>
        <taxon>rosids</taxon>
        <taxon>malvids</taxon>
        <taxon>Brassicales</taxon>
        <taxon>Brassicaceae</taxon>
        <taxon>Camelineae</taxon>
        <taxon>Arabidopsis</taxon>
    </lineage>
</organism>